<dbReference type="Proteomes" id="UP000323166">
    <property type="component" value="Unassembled WGS sequence"/>
</dbReference>
<keyword evidence="1" id="KW-1133">Transmembrane helix</keyword>
<reference evidence="2 3" key="1">
    <citation type="submission" date="2019-07" db="EMBL/GenBank/DDBJ databases">
        <title>Genomic Encyclopedia of Type Strains, Phase I: the one thousand microbial genomes (KMG-I) project.</title>
        <authorList>
            <person name="Kyrpides N."/>
        </authorList>
    </citation>
    <scope>NUCLEOTIDE SEQUENCE [LARGE SCALE GENOMIC DNA]</scope>
    <source>
        <strain evidence="2 3">DSM 6562</strain>
    </source>
</reference>
<evidence type="ECO:0000256" key="1">
    <source>
        <dbReference type="SAM" id="Phobius"/>
    </source>
</evidence>
<keyword evidence="1" id="KW-0812">Transmembrane</keyword>
<keyword evidence="1" id="KW-0472">Membrane</keyword>
<accession>A0A5S4ZNZ2</accession>
<proteinExistence type="predicted"/>
<dbReference type="AlphaFoldDB" id="A0A5S4ZNZ2"/>
<organism evidence="2 3">
    <name type="scientific">Desulfallas thermosapovorans DSM 6562</name>
    <dbReference type="NCBI Taxonomy" id="1121431"/>
    <lineage>
        <taxon>Bacteria</taxon>
        <taxon>Bacillati</taxon>
        <taxon>Bacillota</taxon>
        <taxon>Clostridia</taxon>
        <taxon>Eubacteriales</taxon>
        <taxon>Desulfallaceae</taxon>
        <taxon>Desulfallas</taxon>
    </lineage>
</organism>
<sequence>MSKTGSNYPSETRNITILAQRIKKDLTWIVVSVAVALAAATGTYMAITK</sequence>
<gene>
    <name evidence="2" type="ORF">LX24_02539</name>
</gene>
<protein>
    <submittedName>
        <fullName evidence="2">Uncharacterized protein</fullName>
    </submittedName>
</protein>
<feature type="transmembrane region" description="Helical" evidence="1">
    <location>
        <begin position="26"/>
        <end position="47"/>
    </location>
</feature>
<keyword evidence="3" id="KW-1185">Reference proteome</keyword>
<evidence type="ECO:0000313" key="2">
    <source>
        <dbReference type="EMBL" id="TYO93859.1"/>
    </source>
</evidence>
<comment type="caution">
    <text evidence="2">The sequence shown here is derived from an EMBL/GenBank/DDBJ whole genome shotgun (WGS) entry which is preliminary data.</text>
</comment>
<evidence type="ECO:0000313" key="3">
    <source>
        <dbReference type="Proteomes" id="UP000323166"/>
    </source>
</evidence>
<name>A0A5S4ZNZ2_9FIRM</name>
<dbReference type="RefSeq" id="WP_166512495.1">
    <property type="nucleotide sequence ID" value="NZ_VNHM01000017.1"/>
</dbReference>
<dbReference type="EMBL" id="VNHM01000017">
    <property type="protein sequence ID" value="TYO93859.1"/>
    <property type="molecule type" value="Genomic_DNA"/>
</dbReference>